<dbReference type="AlphaFoldDB" id="A0A4Z0D4S0"/>
<keyword evidence="3" id="KW-1003">Cell membrane</keyword>
<protein>
    <submittedName>
        <fullName evidence="9">Rod shape-determining protein MreD</fullName>
    </submittedName>
</protein>
<dbReference type="InterPro" id="IPR007227">
    <property type="entry name" value="Cell_shape_determining_MreD"/>
</dbReference>
<comment type="similarity">
    <text evidence="2">Belongs to the MreD family.</text>
</comment>
<evidence type="ECO:0000256" key="5">
    <source>
        <dbReference type="ARBA" id="ARBA00022960"/>
    </source>
</evidence>
<name>A0A4Z0D4S0_9FIRM</name>
<evidence type="ECO:0000256" key="7">
    <source>
        <dbReference type="ARBA" id="ARBA00023136"/>
    </source>
</evidence>
<dbReference type="Proteomes" id="UP000298381">
    <property type="component" value="Unassembled WGS sequence"/>
</dbReference>
<dbReference type="EMBL" id="SRIB01000007">
    <property type="protein sequence ID" value="TFZ40016.1"/>
    <property type="molecule type" value="Genomic_DNA"/>
</dbReference>
<gene>
    <name evidence="9" type="primary">mreD</name>
    <name evidence="9" type="ORF">E4100_05800</name>
</gene>
<evidence type="ECO:0000313" key="10">
    <source>
        <dbReference type="Proteomes" id="UP000298381"/>
    </source>
</evidence>
<evidence type="ECO:0000313" key="9">
    <source>
        <dbReference type="EMBL" id="TFZ40016.1"/>
    </source>
</evidence>
<evidence type="ECO:0000256" key="6">
    <source>
        <dbReference type="ARBA" id="ARBA00022989"/>
    </source>
</evidence>
<dbReference type="RefSeq" id="WP_135271088.1">
    <property type="nucleotide sequence ID" value="NZ_SRIB01000007.1"/>
</dbReference>
<reference evidence="9 10" key="1">
    <citation type="submission" date="2019-03" db="EMBL/GenBank/DDBJ databases">
        <title>Draft genome sequence data and analysis of a Fermenting Bacterium, Soehngenia longevitae strain 1933PT, isolated from petroleum reservoir in Azerbaijan.</title>
        <authorList>
            <person name="Grouzdev D.S."/>
            <person name="Bidzhieva S.K."/>
            <person name="Sokolova D.S."/>
            <person name="Tourova T.P."/>
            <person name="Poltaraus A.B."/>
            <person name="Nazina T.N."/>
        </authorList>
    </citation>
    <scope>NUCLEOTIDE SEQUENCE [LARGE SCALE GENOMIC DNA]</scope>
    <source>
        <strain evidence="9 10">1933P</strain>
    </source>
</reference>
<comment type="caution">
    <text evidence="9">The sequence shown here is derived from an EMBL/GenBank/DDBJ whole genome shotgun (WGS) entry which is preliminary data.</text>
</comment>
<keyword evidence="4 8" id="KW-0812">Transmembrane</keyword>
<evidence type="ECO:0000256" key="4">
    <source>
        <dbReference type="ARBA" id="ARBA00022692"/>
    </source>
</evidence>
<dbReference type="PIRSF" id="PIRSF037497">
    <property type="entry name" value="MreD_Clostridium/Treponema_prd"/>
    <property type="match status" value="1"/>
</dbReference>
<evidence type="ECO:0000256" key="3">
    <source>
        <dbReference type="ARBA" id="ARBA00022475"/>
    </source>
</evidence>
<dbReference type="GO" id="GO:0005886">
    <property type="term" value="C:plasma membrane"/>
    <property type="evidence" value="ECO:0007669"/>
    <property type="project" value="UniProtKB-SubCell"/>
</dbReference>
<keyword evidence="6 8" id="KW-1133">Transmembrane helix</keyword>
<keyword evidence="10" id="KW-1185">Reference proteome</keyword>
<dbReference type="NCBIfam" id="TIGR03426">
    <property type="entry name" value="shape_MreD"/>
    <property type="match status" value="1"/>
</dbReference>
<sequence>MNILILFSAAIINLILQSAVFSSIEILGVVPNTALVLVIVVSLLKGRFTGSIYGVFVGLLADILYSSIIGINSLILFFVGYFIGFAKDSFARDNLLTPVIFTGLSTIFYHAIYVLIIYFLTADISLKSTLQNIFSFEIVYNAIFAIMYYKIFSKIFTRPRIKFN</sequence>
<feature type="transmembrane region" description="Helical" evidence="8">
    <location>
        <begin position="63"/>
        <end position="83"/>
    </location>
</feature>
<keyword evidence="7 8" id="KW-0472">Membrane</keyword>
<keyword evidence="5" id="KW-0133">Cell shape</keyword>
<feature type="transmembrane region" description="Helical" evidence="8">
    <location>
        <begin position="133"/>
        <end position="152"/>
    </location>
</feature>
<evidence type="ECO:0000256" key="8">
    <source>
        <dbReference type="SAM" id="Phobius"/>
    </source>
</evidence>
<organism evidence="9 10">
    <name type="scientific">Soehngenia longivitae</name>
    <dbReference type="NCBI Taxonomy" id="2562294"/>
    <lineage>
        <taxon>Bacteria</taxon>
        <taxon>Bacillati</taxon>
        <taxon>Bacillota</taxon>
        <taxon>Tissierellia</taxon>
        <taxon>Tissierellales</taxon>
        <taxon>Tissierellaceae</taxon>
        <taxon>Soehngenia</taxon>
    </lineage>
</organism>
<comment type="subcellular location">
    <subcellularLocation>
        <location evidence="1">Cell membrane</location>
        <topology evidence="1">Multi-pass membrane protein</topology>
    </subcellularLocation>
</comment>
<dbReference type="InterPro" id="IPR017225">
    <property type="entry name" value="Cell_shape_determin_MreD_prd"/>
</dbReference>
<feature type="transmembrane region" description="Helical" evidence="8">
    <location>
        <begin position="95"/>
        <end position="121"/>
    </location>
</feature>
<dbReference type="GO" id="GO:0008360">
    <property type="term" value="P:regulation of cell shape"/>
    <property type="evidence" value="ECO:0007669"/>
    <property type="project" value="UniProtKB-KW"/>
</dbReference>
<proteinExistence type="inferred from homology"/>
<dbReference type="OrthoDB" id="9796616at2"/>
<dbReference type="Pfam" id="PF04093">
    <property type="entry name" value="MreD"/>
    <property type="match status" value="1"/>
</dbReference>
<evidence type="ECO:0000256" key="2">
    <source>
        <dbReference type="ARBA" id="ARBA00007776"/>
    </source>
</evidence>
<accession>A0A4Z0D4S0</accession>
<evidence type="ECO:0000256" key="1">
    <source>
        <dbReference type="ARBA" id="ARBA00004651"/>
    </source>
</evidence>